<protein>
    <submittedName>
        <fullName evidence="2">Uncharacterized protein</fullName>
    </submittedName>
</protein>
<reference evidence="2" key="1">
    <citation type="journal article" date="2021" name="PeerJ">
        <title>Extensive microbial diversity within the chicken gut microbiome revealed by metagenomics and culture.</title>
        <authorList>
            <person name="Gilroy R."/>
            <person name="Ravi A."/>
            <person name="Getino M."/>
            <person name="Pursley I."/>
            <person name="Horton D.L."/>
            <person name="Alikhan N.F."/>
            <person name="Baker D."/>
            <person name="Gharbi K."/>
            <person name="Hall N."/>
            <person name="Watson M."/>
            <person name="Adriaenssens E.M."/>
            <person name="Foster-Nyarko E."/>
            <person name="Jarju S."/>
            <person name="Secka A."/>
            <person name="Antonio M."/>
            <person name="Oren A."/>
            <person name="Chaudhuri R.R."/>
            <person name="La Ragione R."/>
            <person name="Hildebrand F."/>
            <person name="Pallen M.J."/>
        </authorList>
    </citation>
    <scope>NUCLEOTIDE SEQUENCE</scope>
    <source>
        <strain evidence="2">USAMLcec12-2067</strain>
    </source>
</reference>
<evidence type="ECO:0000313" key="3">
    <source>
        <dbReference type="Proteomes" id="UP000789325"/>
    </source>
</evidence>
<reference evidence="2" key="2">
    <citation type="submission" date="2021-09" db="EMBL/GenBank/DDBJ databases">
        <authorList>
            <person name="Gilroy R."/>
        </authorList>
    </citation>
    <scope>NUCLEOTIDE SEQUENCE</scope>
    <source>
        <strain evidence="2">USAMLcec12-2067</strain>
    </source>
</reference>
<feature type="region of interest" description="Disordered" evidence="1">
    <location>
        <begin position="81"/>
        <end position="103"/>
    </location>
</feature>
<dbReference type="Proteomes" id="UP000789325">
    <property type="component" value="Unassembled WGS sequence"/>
</dbReference>
<accession>A0A9D2VML6</accession>
<gene>
    <name evidence="2" type="ORF">K8V16_11915</name>
</gene>
<organism evidence="2 3">
    <name type="scientific">Rubneribacter badeniensis</name>
    <dbReference type="NCBI Taxonomy" id="2070688"/>
    <lineage>
        <taxon>Bacteria</taxon>
        <taxon>Bacillati</taxon>
        <taxon>Actinomycetota</taxon>
        <taxon>Coriobacteriia</taxon>
        <taxon>Eggerthellales</taxon>
        <taxon>Eggerthellaceae</taxon>
        <taxon>Rubneribacter</taxon>
    </lineage>
</organism>
<evidence type="ECO:0000256" key="1">
    <source>
        <dbReference type="SAM" id="MobiDB-lite"/>
    </source>
</evidence>
<sequence>MAFKKTYVEVTARIDEDGRITPLSVRWRDGRVFEIDRVLDVVRRASQRVGGTGIRYLVSIGGREKRLFFEDPRWFVEETVADDGSPHSSKAFRPGTLRIRHPE</sequence>
<evidence type="ECO:0000313" key="2">
    <source>
        <dbReference type="EMBL" id="HJH44483.1"/>
    </source>
</evidence>
<dbReference type="AlphaFoldDB" id="A0A9D2VML6"/>
<dbReference type="EMBL" id="DYZL01000244">
    <property type="protein sequence ID" value="HJH44483.1"/>
    <property type="molecule type" value="Genomic_DNA"/>
</dbReference>
<dbReference type="RefSeq" id="WP_224758904.1">
    <property type="nucleotide sequence ID" value="NZ_DBEYRC010000061.1"/>
</dbReference>
<name>A0A9D2VML6_9ACTN</name>
<proteinExistence type="predicted"/>
<comment type="caution">
    <text evidence="2">The sequence shown here is derived from an EMBL/GenBank/DDBJ whole genome shotgun (WGS) entry which is preliminary data.</text>
</comment>